<dbReference type="HOGENOM" id="CLU_029286_0_0_1"/>
<dbReference type="PROSITE" id="PS50181">
    <property type="entry name" value="FBOX"/>
    <property type="match status" value="1"/>
</dbReference>
<dbReference type="InterPro" id="IPR001810">
    <property type="entry name" value="F-box_dom"/>
</dbReference>
<dbReference type="CDD" id="cd09917">
    <property type="entry name" value="F-box_SF"/>
    <property type="match status" value="1"/>
</dbReference>
<proteinExistence type="predicted"/>
<dbReference type="InterPro" id="IPR036047">
    <property type="entry name" value="F-box-like_dom_sf"/>
</dbReference>
<keyword evidence="3" id="KW-1185">Reference proteome</keyword>
<dbReference type="EMBL" id="KN822988">
    <property type="protein sequence ID" value="KIO28981.1"/>
    <property type="molecule type" value="Genomic_DNA"/>
</dbReference>
<gene>
    <name evidence="2" type="ORF">M407DRAFT_21886</name>
</gene>
<dbReference type="Pfam" id="PF12937">
    <property type="entry name" value="F-box-like"/>
    <property type="match status" value="1"/>
</dbReference>
<protein>
    <recommendedName>
        <fullName evidence="1">F-box domain-containing protein</fullName>
    </recommendedName>
</protein>
<dbReference type="STRING" id="1051891.A0A0C3QMD4"/>
<dbReference type="Gene3D" id="1.20.1280.50">
    <property type="match status" value="1"/>
</dbReference>
<dbReference type="Proteomes" id="UP000054248">
    <property type="component" value="Unassembled WGS sequence"/>
</dbReference>
<evidence type="ECO:0000313" key="3">
    <source>
        <dbReference type="Proteomes" id="UP000054248"/>
    </source>
</evidence>
<accession>A0A0C3QMD4</accession>
<sequence>MHIHTLPVETLLQIIGYLPIQTICTLESVSQTFHKLVKRNLNAIYQVAARLHQFAPQNALTCGPQAALKAAVATLGPNKWLHEIRDWKQFCKSSFLLEQAWSFSCRGSQPIYRRMETPDVYRIRRDEDFKVDEVEQTVIIRRDTGDLEVVLIETGEQVWKIRVAAPPPPVQAAPPPFLEFGKGFLIFSRKGSNLIDVWRRSADCYHPHSYLPSRPTNDQLARSPDAATAFSSGYLPIDGSSNERTSPLTTCTLRTSIQLPRRGVFLPFTQIAYKPRFSKYSYAHPYLAALRDSFPRQGLSVVDIWHLPTLQRSARLCIDRDIGPVADIAVSLTYLYVAASQRIVAYKWISTIPDESGEPVFLPAYPQFVLPRPHTNQLPTFLCERINRDDVQGSSDNITCPANMVPVTSFALPTDVQRINLEDERNWRLAYQFSSVAISPDGSDLVAIAGSHLVVYLPNFPNRGSANSKPNTKKGRIAFAFGIGKKAADIPKLKKLSTVTETIKHVAFDGHRILLCSPKGVFAVVVKDRRCLEAAHQSQPTPLPHPKPPFTICGVERPHFLFARPGTCANLLNGSAWFTMAYIHFNDFGGVDVSGGANDSGMDEDGASGRVSAGGI</sequence>
<dbReference type="AlphaFoldDB" id="A0A0C3QMD4"/>
<reference evidence="3" key="2">
    <citation type="submission" date="2015-01" db="EMBL/GenBank/DDBJ databases">
        <title>Evolutionary Origins and Diversification of the Mycorrhizal Mutualists.</title>
        <authorList>
            <consortium name="DOE Joint Genome Institute"/>
            <consortium name="Mycorrhizal Genomics Consortium"/>
            <person name="Kohler A."/>
            <person name="Kuo A."/>
            <person name="Nagy L.G."/>
            <person name="Floudas D."/>
            <person name="Copeland A."/>
            <person name="Barry K.W."/>
            <person name="Cichocki N."/>
            <person name="Veneault-Fourrey C."/>
            <person name="LaButti K."/>
            <person name="Lindquist E.A."/>
            <person name="Lipzen A."/>
            <person name="Lundell T."/>
            <person name="Morin E."/>
            <person name="Murat C."/>
            <person name="Riley R."/>
            <person name="Ohm R."/>
            <person name="Sun H."/>
            <person name="Tunlid A."/>
            <person name="Henrissat B."/>
            <person name="Grigoriev I.V."/>
            <person name="Hibbett D.S."/>
            <person name="Martin F."/>
        </authorList>
    </citation>
    <scope>NUCLEOTIDE SEQUENCE [LARGE SCALE GENOMIC DNA]</scope>
    <source>
        <strain evidence="3">MUT 4182</strain>
    </source>
</reference>
<evidence type="ECO:0000259" key="1">
    <source>
        <dbReference type="PROSITE" id="PS50181"/>
    </source>
</evidence>
<reference evidence="2 3" key="1">
    <citation type="submission" date="2014-04" db="EMBL/GenBank/DDBJ databases">
        <authorList>
            <consortium name="DOE Joint Genome Institute"/>
            <person name="Kuo A."/>
            <person name="Girlanda M."/>
            <person name="Perotto S."/>
            <person name="Kohler A."/>
            <person name="Nagy L.G."/>
            <person name="Floudas D."/>
            <person name="Copeland A."/>
            <person name="Barry K.W."/>
            <person name="Cichocki N."/>
            <person name="Veneault-Fourrey C."/>
            <person name="LaButti K."/>
            <person name="Lindquist E.A."/>
            <person name="Lipzen A."/>
            <person name="Lundell T."/>
            <person name="Morin E."/>
            <person name="Murat C."/>
            <person name="Sun H."/>
            <person name="Tunlid A."/>
            <person name="Henrissat B."/>
            <person name="Grigoriev I.V."/>
            <person name="Hibbett D.S."/>
            <person name="Martin F."/>
            <person name="Nordberg H.P."/>
            <person name="Cantor M.N."/>
            <person name="Hua S.X."/>
        </authorList>
    </citation>
    <scope>NUCLEOTIDE SEQUENCE [LARGE SCALE GENOMIC DNA]</scope>
    <source>
        <strain evidence="2 3">MUT 4182</strain>
    </source>
</reference>
<evidence type="ECO:0000313" key="2">
    <source>
        <dbReference type="EMBL" id="KIO28981.1"/>
    </source>
</evidence>
<organism evidence="2 3">
    <name type="scientific">Tulasnella calospora MUT 4182</name>
    <dbReference type="NCBI Taxonomy" id="1051891"/>
    <lineage>
        <taxon>Eukaryota</taxon>
        <taxon>Fungi</taxon>
        <taxon>Dikarya</taxon>
        <taxon>Basidiomycota</taxon>
        <taxon>Agaricomycotina</taxon>
        <taxon>Agaricomycetes</taxon>
        <taxon>Cantharellales</taxon>
        <taxon>Tulasnellaceae</taxon>
        <taxon>Tulasnella</taxon>
    </lineage>
</organism>
<dbReference type="OrthoDB" id="550575at2759"/>
<feature type="domain" description="F-box" evidence="1">
    <location>
        <begin position="1"/>
        <end position="48"/>
    </location>
</feature>
<dbReference type="SUPFAM" id="SSF81383">
    <property type="entry name" value="F-box domain"/>
    <property type="match status" value="1"/>
</dbReference>
<name>A0A0C3QMD4_9AGAM</name>